<dbReference type="EMBL" id="JMPJ01000052">
    <property type="protein sequence ID" value="KFC81041.1"/>
    <property type="molecule type" value="Genomic_DNA"/>
</dbReference>
<dbReference type="Gene3D" id="3.40.50.1970">
    <property type="match status" value="1"/>
</dbReference>
<evidence type="ECO:0000256" key="1">
    <source>
        <dbReference type="ARBA" id="ARBA00007358"/>
    </source>
</evidence>
<evidence type="ECO:0000313" key="13">
    <source>
        <dbReference type="Proteomes" id="UP000028640"/>
    </source>
</evidence>
<proteinExistence type="inferred from homology"/>
<comment type="pathway">
    <text evidence="5">Polyol metabolism; glycerol fermentation; glycerone phosphate from glycerol (oxidative route): step 1/2.</text>
</comment>
<feature type="binding site" evidence="10">
    <location>
        <begin position="141"/>
        <end position="145"/>
    </location>
    <ligand>
        <name>NAD(+)</name>
        <dbReference type="ChEBI" id="CHEBI:57540"/>
    </ligand>
</feature>
<dbReference type="EC" id="1.1.1.6" evidence="6"/>
<feature type="binding site" evidence="9">
    <location>
        <position position="300"/>
    </location>
    <ligand>
        <name>glycerol</name>
        <dbReference type="ChEBI" id="CHEBI:17754"/>
    </ligand>
</feature>
<dbReference type="GO" id="GO:0008888">
    <property type="term" value="F:glycerol dehydrogenase (NAD+) activity"/>
    <property type="evidence" value="ECO:0007669"/>
    <property type="project" value="UniProtKB-EC"/>
</dbReference>
<dbReference type="STRING" id="910964.GEAM_1910"/>
<comment type="cofactor">
    <cofactor evidence="9">
        <name>Zn(2+)</name>
        <dbReference type="ChEBI" id="CHEBI:29105"/>
    </cofactor>
    <text evidence="9">Binds 1 zinc ion per subunit.</text>
</comment>
<dbReference type="PANTHER" id="PTHR43616">
    <property type="entry name" value="GLYCEROL DEHYDROGENASE"/>
    <property type="match status" value="1"/>
</dbReference>
<comment type="similarity">
    <text evidence="1">Belongs to the iron-containing alcohol dehydrogenase family.</text>
</comment>
<evidence type="ECO:0000256" key="3">
    <source>
        <dbReference type="ARBA" id="ARBA00023002"/>
    </source>
</evidence>
<evidence type="ECO:0000256" key="7">
    <source>
        <dbReference type="ARBA" id="ARBA00040132"/>
    </source>
</evidence>
<evidence type="ECO:0000256" key="4">
    <source>
        <dbReference type="ARBA" id="ARBA00023027"/>
    </source>
</evidence>
<evidence type="ECO:0000256" key="5">
    <source>
        <dbReference type="ARBA" id="ARBA00037918"/>
    </source>
</evidence>
<reference evidence="12 13" key="1">
    <citation type="submission" date="2014-05" db="EMBL/GenBank/DDBJ databases">
        <title>ATOL: Assembling a taxonomically balanced genome-scale reconstruction of the evolutionary history of the Enterobacteriaceae.</title>
        <authorList>
            <person name="Plunkett G.III."/>
            <person name="Neeno-Eckwall E.C."/>
            <person name="Glasner J.D."/>
            <person name="Perna N.T."/>
        </authorList>
    </citation>
    <scope>NUCLEOTIDE SEQUENCE [LARGE SCALE GENOMIC DNA]</scope>
    <source>
        <strain evidence="12 13">ATCC 33852</strain>
    </source>
</reference>
<dbReference type="CDD" id="cd08550">
    <property type="entry name" value="GlyDH-like"/>
    <property type="match status" value="1"/>
</dbReference>
<feature type="binding site" evidence="10">
    <location>
        <position position="174"/>
    </location>
    <ligand>
        <name>NAD(+)</name>
        <dbReference type="ChEBI" id="CHEBI:57540"/>
    </ligand>
</feature>
<evidence type="ECO:0000256" key="8">
    <source>
        <dbReference type="ARBA" id="ARBA00049006"/>
    </source>
</evidence>
<dbReference type="InterPro" id="IPR016205">
    <property type="entry name" value="Glycerol_DH"/>
</dbReference>
<gene>
    <name evidence="12" type="ORF">GEAM_1910</name>
</gene>
<evidence type="ECO:0000256" key="2">
    <source>
        <dbReference type="ARBA" id="ARBA00022723"/>
    </source>
</evidence>
<accession>A0A085GBE6</accession>
<organism evidence="12 13">
    <name type="scientific">Ewingella americana (strain ATCC 33852 / DSM 4580 / CCUG 14506 / JCM 5911 / LMG 7869 / NCTC 12157 / CDC 1468-78)</name>
    <dbReference type="NCBI Taxonomy" id="910964"/>
    <lineage>
        <taxon>Bacteria</taxon>
        <taxon>Pseudomonadati</taxon>
        <taxon>Pseudomonadota</taxon>
        <taxon>Gammaproteobacteria</taxon>
        <taxon>Enterobacterales</taxon>
        <taxon>Yersiniaceae</taxon>
        <taxon>Ewingella</taxon>
    </lineage>
</organism>
<dbReference type="Gene3D" id="1.20.1090.10">
    <property type="entry name" value="Dehydroquinate synthase-like - alpha domain"/>
    <property type="match status" value="1"/>
</dbReference>
<evidence type="ECO:0000313" key="12">
    <source>
        <dbReference type="EMBL" id="KFC81041.1"/>
    </source>
</evidence>
<evidence type="ECO:0000259" key="11">
    <source>
        <dbReference type="Pfam" id="PF00465"/>
    </source>
</evidence>
<comment type="catalytic activity">
    <reaction evidence="8">
        <text>glycerol + NAD(+) = dihydroxyacetone + NADH + H(+)</text>
        <dbReference type="Rhea" id="RHEA:13769"/>
        <dbReference type="ChEBI" id="CHEBI:15378"/>
        <dbReference type="ChEBI" id="CHEBI:16016"/>
        <dbReference type="ChEBI" id="CHEBI:17754"/>
        <dbReference type="ChEBI" id="CHEBI:57540"/>
        <dbReference type="ChEBI" id="CHEBI:57945"/>
        <dbReference type="EC" id="1.1.1.6"/>
    </reaction>
</comment>
<evidence type="ECO:0000256" key="10">
    <source>
        <dbReference type="PIRSR" id="PIRSR000112-3"/>
    </source>
</evidence>
<dbReference type="PIRSF" id="PIRSF000112">
    <property type="entry name" value="Glycerol_dehydrogenase"/>
    <property type="match status" value="1"/>
</dbReference>
<protein>
    <recommendedName>
        <fullName evidence="7">Glycerol dehydrogenase</fullName>
        <ecNumber evidence="6">1.1.1.6</ecNumber>
    </recommendedName>
</protein>
<evidence type="ECO:0000256" key="6">
    <source>
        <dbReference type="ARBA" id="ARBA00039147"/>
    </source>
</evidence>
<dbReference type="PROSITE" id="PS00913">
    <property type="entry name" value="ADH_IRON_1"/>
    <property type="match status" value="1"/>
</dbReference>
<keyword evidence="13" id="KW-1185">Reference proteome</keyword>
<dbReference type="PANTHER" id="PTHR43616:SF5">
    <property type="entry name" value="GLYCEROL DEHYDROGENASE 1"/>
    <property type="match status" value="1"/>
</dbReference>
<dbReference type="GO" id="GO:0046872">
    <property type="term" value="F:metal ion binding"/>
    <property type="evidence" value="ECO:0007669"/>
    <property type="project" value="UniProtKB-KW"/>
</dbReference>
<dbReference type="AlphaFoldDB" id="A0A085GBE6"/>
<feature type="binding site" evidence="9">
    <location>
        <position position="317"/>
    </location>
    <ligand>
        <name>glycerol</name>
        <dbReference type="ChEBI" id="CHEBI:17754"/>
    </ligand>
</feature>
<dbReference type="Proteomes" id="UP000028640">
    <property type="component" value="Unassembled WGS sequence"/>
</dbReference>
<dbReference type="SUPFAM" id="SSF56796">
    <property type="entry name" value="Dehydroquinate synthase-like"/>
    <property type="match status" value="1"/>
</dbReference>
<dbReference type="InterPro" id="IPR001670">
    <property type="entry name" value="ADH_Fe/GldA"/>
</dbReference>
<comment type="caution">
    <text evidence="12">The sequence shown here is derived from an EMBL/GenBank/DDBJ whole genome shotgun (WGS) entry which is preliminary data.</text>
</comment>
<keyword evidence="2 9" id="KW-0479">Metal-binding</keyword>
<feature type="binding site" evidence="10">
    <location>
        <position position="178"/>
    </location>
    <ligand>
        <name>NAD(+)</name>
        <dbReference type="ChEBI" id="CHEBI:57540"/>
    </ligand>
</feature>
<feature type="binding site" evidence="10">
    <location>
        <position position="172"/>
    </location>
    <ligand>
        <name>NAD(+)</name>
        <dbReference type="ChEBI" id="CHEBI:57540"/>
    </ligand>
</feature>
<dbReference type="eggNOG" id="COG0371">
    <property type="taxonomic scope" value="Bacteria"/>
</dbReference>
<keyword evidence="4 10" id="KW-0520">NAD</keyword>
<evidence type="ECO:0000256" key="9">
    <source>
        <dbReference type="PIRSR" id="PIRSR000112-1"/>
    </source>
</evidence>
<dbReference type="Pfam" id="PF00465">
    <property type="entry name" value="Fe-ADH"/>
    <property type="match status" value="1"/>
</dbReference>
<dbReference type="InterPro" id="IPR018211">
    <property type="entry name" value="ADH_Fe_CS"/>
</dbReference>
<name>A0A085GBE6_EWIA3</name>
<feature type="binding site" evidence="9">
    <location>
        <position position="218"/>
    </location>
    <ligand>
        <name>glycerol</name>
        <dbReference type="ChEBI" id="CHEBI:17754"/>
    </ligand>
</feature>
<keyword evidence="3 12" id="KW-0560">Oxidoreductase</keyword>
<keyword evidence="9" id="KW-0862">Zinc</keyword>
<sequence length="407" mass="43619">MWADAHDLDLDLKKANFGRNPTFYQQNPPPTTTLPLTLLRFQKVKMFTHRLVFPASVLRGRGAIKHLGSMCGRLGQRALLVGGKRAIASVEASVIDQLEQQMVSYLGHEVLSGECCQEEISRLAEAFRVQGVEVIIATGGGRALDTAKAAGVACNLPVVTLPSIPGTCAAVTSLAFRYHQDGRFRDMLPLNYGPAAAVIDADLLAQAPLNWLAAGIGDTLAKWYEYRAISDEHNLTGLAGVARTNSALCFTQIEHFAADACLAVEQGKANNALEQVLDAIFLYAGLTSIMSNGAHTGAAHALYEGFTVCSKTRHFPHGLLVGFGNLCLLALENRSDDELQAALALARASAIPTQLAHLSAELTEQDLASIIDHSLTAPDMANMPFEVDFAAMKAAIERVDSLGRSLI</sequence>
<feature type="domain" description="Alcohol dehydrogenase iron-type/glycerol dehydrogenase GldA" evidence="11">
    <location>
        <begin position="54"/>
        <end position="200"/>
    </location>
</feature>